<evidence type="ECO:0000313" key="2">
    <source>
        <dbReference type="EMBL" id="DAD99999.1"/>
    </source>
</evidence>
<accession>A0A8S5P039</accession>
<protein>
    <submittedName>
        <fullName evidence="2">Minor tail protein</fullName>
    </submittedName>
</protein>
<dbReference type="SUPFAM" id="SSF48371">
    <property type="entry name" value="ARM repeat"/>
    <property type="match status" value="1"/>
</dbReference>
<reference evidence="2" key="1">
    <citation type="journal article" date="2021" name="Proc. Natl. Acad. Sci. U.S.A.">
        <title>A Catalog of Tens of Thousands of Viruses from Human Metagenomes Reveals Hidden Associations with Chronic Diseases.</title>
        <authorList>
            <person name="Tisza M.J."/>
            <person name="Buck C.B."/>
        </authorList>
    </citation>
    <scope>NUCLEOTIDE SEQUENCE</scope>
    <source>
        <strain evidence="2">CtiMP24</strain>
    </source>
</reference>
<proteinExistence type="predicted"/>
<dbReference type="EMBL" id="BK015297">
    <property type="protein sequence ID" value="DAD99999.1"/>
    <property type="molecule type" value="Genomic_DNA"/>
</dbReference>
<organism evidence="2">
    <name type="scientific">Siphoviridae sp. ctiMP24</name>
    <dbReference type="NCBI Taxonomy" id="2825621"/>
    <lineage>
        <taxon>Viruses</taxon>
        <taxon>Duplodnaviria</taxon>
        <taxon>Heunggongvirae</taxon>
        <taxon>Uroviricota</taxon>
        <taxon>Caudoviricetes</taxon>
    </lineage>
</organism>
<name>A0A8S5P039_9CAUD</name>
<evidence type="ECO:0000256" key="1">
    <source>
        <dbReference type="SAM" id="MobiDB-lite"/>
    </source>
</evidence>
<sequence length="843" mass="90994">MPANNDGTVLIGVDFDFDKADTSAKRITNSLGGVESKLKSIAKLAAAAFSIKVLVDLGKQAIELASDIEETQNVVETAFGNLTYMVEDFADTAIEKLGLSRLAAKQMASTYMAMGKGIGVADQASAEMAINATARVADIMSFYNLSADRANTMMKAVWTGETESFKAIGVVMTEANLQNFAYTQGIKKKIAAMTEAEKVQLRYQYVMAQTALAEGDFAKTSGSWANQVRMLSEKWKELLSILGGGLIQVLTPAIQLLNVVMSKLIAFANTLSSVFSSLFGTTKKQIAEQKQAAAVTAGAAQSTDALAKSTKKAGQEAKKAGKEAKNASAGFDTLNILSTSDSSADTSSSGSGTGGDSGAFGGGAVAEMVDPSQTESLMDEVKNKIVEKVEEIKGYLSTTFAPTFEAIKTNVLPQVENLKTTFKGIFSDVSGWGDPFLNYITDTFMPSVALRLSNLSVVAGGAFESLNMVISDLWGTAFEPFFESFITEGLPRITEFGNQVSNTFTIAFGEAKKIFDSVWTYGIMPAVELLATIFGDVWQIIKDTWDEYGQPIFDGFNQTVQTVSNLIQQIWTTVIEPIWTNLINIVTELWENHLKPLVANIAGMVAEFIIMAQTIYNNVIAPIISWVVEWAGPIIANAINNIFNVVSTFISSAIDQFNGIVTVLRGIIEFITGVFSGDWKKAWEGIKKVFKGIWDTLVAIVKTPINVIIGLINGLIDGVCSGINTVIKALNNLSFDVPDWVPVLGGKKFGFDLKTIKAPQIPKLATGAVIPPNREFLAVLGDQKRGTNIEAPLDTIVEAFQRVQNNGVNDINIKFSGNEGQLLRYLFNGLEVTKSKRGLAFVK</sequence>
<dbReference type="InterPro" id="IPR016024">
    <property type="entry name" value="ARM-type_fold"/>
</dbReference>
<feature type="region of interest" description="Disordered" evidence="1">
    <location>
        <begin position="342"/>
        <end position="365"/>
    </location>
</feature>
<feature type="compositionally biased region" description="Gly residues" evidence="1">
    <location>
        <begin position="351"/>
        <end position="364"/>
    </location>
</feature>